<dbReference type="Pfam" id="PF03938">
    <property type="entry name" value="OmpH"/>
    <property type="match status" value="1"/>
</dbReference>
<dbReference type="GO" id="GO:0050821">
    <property type="term" value="P:protein stabilization"/>
    <property type="evidence" value="ECO:0007669"/>
    <property type="project" value="TreeGrafter"/>
</dbReference>
<protein>
    <submittedName>
        <fullName evidence="3">OmpH family outer membrane protein</fullName>
    </submittedName>
</protein>
<dbReference type="AlphaFoldDB" id="A0A9D2GN28"/>
<reference evidence="3" key="2">
    <citation type="submission" date="2021-04" db="EMBL/GenBank/DDBJ databases">
        <authorList>
            <person name="Gilroy R."/>
        </authorList>
    </citation>
    <scope>NUCLEOTIDE SEQUENCE</scope>
    <source>
        <strain evidence="3">Gambia16-554</strain>
    </source>
</reference>
<organism evidence="3 4">
    <name type="scientific">Candidatus Coprenecus stercoravium</name>
    <dbReference type="NCBI Taxonomy" id="2840735"/>
    <lineage>
        <taxon>Bacteria</taxon>
        <taxon>Pseudomonadati</taxon>
        <taxon>Bacteroidota</taxon>
        <taxon>Bacteroidia</taxon>
        <taxon>Bacteroidales</taxon>
        <taxon>Rikenellaceae</taxon>
        <taxon>Rikenellaceae incertae sedis</taxon>
        <taxon>Candidatus Coprenecus</taxon>
    </lineage>
</organism>
<dbReference type="InterPro" id="IPR005632">
    <property type="entry name" value="Chaperone_Skp"/>
</dbReference>
<dbReference type="GO" id="GO:0005829">
    <property type="term" value="C:cytosol"/>
    <property type="evidence" value="ECO:0007669"/>
    <property type="project" value="TreeGrafter"/>
</dbReference>
<proteinExistence type="inferred from homology"/>
<dbReference type="GO" id="GO:0051082">
    <property type="term" value="F:unfolded protein binding"/>
    <property type="evidence" value="ECO:0007669"/>
    <property type="project" value="InterPro"/>
</dbReference>
<dbReference type="InterPro" id="IPR024930">
    <property type="entry name" value="Skp_dom_sf"/>
</dbReference>
<name>A0A9D2GN28_9BACT</name>
<evidence type="ECO:0000313" key="4">
    <source>
        <dbReference type="Proteomes" id="UP000824115"/>
    </source>
</evidence>
<dbReference type="PANTHER" id="PTHR35089:SF1">
    <property type="entry name" value="CHAPERONE PROTEIN SKP"/>
    <property type="match status" value="1"/>
</dbReference>
<reference evidence="3" key="1">
    <citation type="journal article" date="2021" name="PeerJ">
        <title>Extensive microbial diversity within the chicken gut microbiome revealed by metagenomics and culture.</title>
        <authorList>
            <person name="Gilroy R."/>
            <person name="Ravi A."/>
            <person name="Getino M."/>
            <person name="Pursley I."/>
            <person name="Horton D.L."/>
            <person name="Alikhan N.F."/>
            <person name="Baker D."/>
            <person name="Gharbi K."/>
            <person name="Hall N."/>
            <person name="Watson M."/>
            <person name="Adriaenssens E.M."/>
            <person name="Foster-Nyarko E."/>
            <person name="Jarju S."/>
            <person name="Secka A."/>
            <person name="Antonio M."/>
            <person name="Oren A."/>
            <person name="Chaudhuri R.R."/>
            <person name="La Ragione R."/>
            <person name="Hildebrand F."/>
            <person name="Pallen M.J."/>
        </authorList>
    </citation>
    <scope>NUCLEOTIDE SEQUENCE</scope>
    <source>
        <strain evidence="3">Gambia16-554</strain>
    </source>
</reference>
<comment type="caution">
    <text evidence="3">The sequence shown here is derived from an EMBL/GenBank/DDBJ whole genome shotgun (WGS) entry which is preliminary data.</text>
</comment>
<evidence type="ECO:0000256" key="1">
    <source>
        <dbReference type="ARBA" id="ARBA00009091"/>
    </source>
</evidence>
<evidence type="ECO:0000313" key="3">
    <source>
        <dbReference type="EMBL" id="HIZ85157.1"/>
    </source>
</evidence>
<dbReference type="SMART" id="SM00935">
    <property type="entry name" value="OmpH"/>
    <property type="match status" value="1"/>
</dbReference>
<accession>A0A9D2GN28</accession>
<dbReference type="Proteomes" id="UP000824115">
    <property type="component" value="Unassembled WGS sequence"/>
</dbReference>
<gene>
    <name evidence="3" type="ORF">IAC04_01535</name>
</gene>
<dbReference type="EMBL" id="DXAW01000028">
    <property type="protein sequence ID" value="HIZ85157.1"/>
    <property type="molecule type" value="Genomic_DNA"/>
</dbReference>
<dbReference type="PANTHER" id="PTHR35089">
    <property type="entry name" value="CHAPERONE PROTEIN SKP"/>
    <property type="match status" value="1"/>
</dbReference>
<evidence type="ECO:0000256" key="2">
    <source>
        <dbReference type="ARBA" id="ARBA00022729"/>
    </source>
</evidence>
<sequence>MKKINLIINIILILAVAALYVLHFTGQGTSANEPKATGSSTSAPEGAVVYINLDSLVNQYDMYNDLRSEFQNKLSAIENDINKQGRALENDIKSFNEKMQRGLLTHSQAESISNDLGMRDQELRNMAQQKQMEMAEEESVLYNKVMDAIITYVDKYNSDGRFSLILSTTAATNSVLDGDPGLNITEDILKGLNEEYIKNRNKK</sequence>
<comment type="similarity">
    <text evidence="1">Belongs to the Skp family.</text>
</comment>
<keyword evidence="2" id="KW-0732">Signal</keyword>
<dbReference type="Gene3D" id="3.30.910.20">
    <property type="entry name" value="Skp domain"/>
    <property type="match status" value="1"/>
</dbReference>
<dbReference type="SUPFAM" id="SSF111384">
    <property type="entry name" value="OmpH-like"/>
    <property type="match status" value="1"/>
</dbReference>